<dbReference type="AlphaFoldDB" id="T1JNL2"/>
<protein>
    <submittedName>
        <fullName evidence="12">Uncharacterized protein</fullName>
    </submittedName>
</protein>
<dbReference type="PANTHER" id="PTHR21522:SF61">
    <property type="entry name" value="PROTON CHANNEL OTOPLC"/>
    <property type="match status" value="1"/>
</dbReference>
<evidence type="ECO:0000313" key="13">
    <source>
        <dbReference type="Proteomes" id="UP000014500"/>
    </source>
</evidence>
<evidence type="ECO:0000256" key="5">
    <source>
        <dbReference type="ARBA" id="ARBA00022692"/>
    </source>
</evidence>
<feature type="transmembrane region" description="Helical" evidence="11">
    <location>
        <begin position="20"/>
        <end position="44"/>
    </location>
</feature>
<evidence type="ECO:0000256" key="7">
    <source>
        <dbReference type="ARBA" id="ARBA00022989"/>
    </source>
</evidence>
<evidence type="ECO:0000256" key="1">
    <source>
        <dbReference type="ARBA" id="ARBA00004651"/>
    </source>
</evidence>
<dbReference type="Pfam" id="PF03189">
    <property type="entry name" value="Otopetrin"/>
    <property type="match status" value="1"/>
</dbReference>
<feature type="transmembrane region" description="Helical" evidence="11">
    <location>
        <begin position="195"/>
        <end position="217"/>
    </location>
</feature>
<dbReference type="OMA" id="HNEDPER"/>
<reference evidence="13" key="1">
    <citation type="submission" date="2011-05" db="EMBL/GenBank/DDBJ databases">
        <authorList>
            <person name="Richards S.R."/>
            <person name="Qu J."/>
            <person name="Jiang H."/>
            <person name="Jhangiani S.N."/>
            <person name="Agravi P."/>
            <person name="Goodspeed R."/>
            <person name="Gross S."/>
            <person name="Mandapat C."/>
            <person name="Jackson L."/>
            <person name="Mathew T."/>
            <person name="Pu L."/>
            <person name="Thornton R."/>
            <person name="Saada N."/>
            <person name="Wilczek-Boney K.B."/>
            <person name="Lee S."/>
            <person name="Kovar C."/>
            <person name="Wu Y."/>
            <person name="Scherer S.E."/>
            <person name="Worley K.C."/>
            <person name="Muzny D.M."/>
            <person name="Gibbs R."/>
        </authorList>
    </citation>
    <scope>NUCLEOTIDE SEQUENCE</scope>
    <source>
        <strain evidence="13">Brora</strain>
    </source>
</reference>
<evidence type="ECO:0000256" key="9">
    <source>
        <dbReference type="ARBA" id="ARBA00023136"/>
    </source>
</evidence>
<dbReference type="PANTHER" id="PTHR21522">
    <property type="entry name" value="PROTON CHANNEL OTOP"/>
    <property type="match status" value="1"/>
</dbReference>
<dbReference type="GO" id="GO:0005886">
    <property type="term" value="C:plasma membrane"/>
    <property type="evidence" value="ECO:0007669"/>
    <property type="project" value="UniProtKB-SubCell"/>
</dbReference>
<dbReference type="EnsemblMetazoa" id="SMAR015441-RA">
    <property type="protein sequence ID" value="SMAR015441-PA"/>
    <property type="gene ID" value="SMAR015441"/>
</dbReference>
<evidence type="ECO:0000256" key="4">
    <source>
        <dbReference type="ARBA" id="ARBA00022475"/>
    </source>
</evidence>
<comment type="subcellular location">
    <subcellularLocation>
        <location evidence="1">Cell membrane</location>
        <topology evidence="1">Multi-pass membrane protein</topology>
    </subcellularLocation>
</comment>
<keyword evidence="7 11" id="KW-1133">Transmembrane helix</keyword>
<evidence type="ECO:0000313" key="12">
    <source>
        <dbReference type="EnsemblMetazoa" id="SMAR015441-PA"/>
    </source>
</evidence>
<sequence>MSEKVDKENSKVSFFRHVGISLFTGIFVLVLAIISVILFFVLINHEDYKNLAVQEAFISEMILSMLTAVSVIVAMLKIRRFRYTHHRNVELDNILLIVGQIGIYLFSIFSIISGHLAHTGLLNNFVIFSSLSRLIQATLQTIFILDASQRVASSAADANRKPGREMVTFLLVCNFAMWIITTLETGRHDSNSIQLRFFGFWGWTIIARISTPLAIFYRFHSTKI</sequence>
<keyword evidence="4" id="KW-1003">Cell membrane</keyword>
<dbReference type="Proteomes" id="UP000014500">
    <property type="component" value="Unassembled WGS sequence"/>
</dbReference>
<reference evidence="12" key="2">
    <citation type="submission" date="2015-02" db="UniProtKB">
        <authorList>
            <consortium name="EnsemblMetazoa"/>
        </authorList>
    </citation>
    <scope>IDENTIFICATION</scope>
</reference>
<comment type="similarity">
    <text evidence="2">Belongs to the otopetrin family.</text>
</comment>
<dbReference type="PhylomeDB" id="T1JNL2"/>
<dbReference type="InterPro" id="IPR004878">
    <property type="entry name" value="Otopetrin"/>
</dbReference>
<keyword evidence="9 11" id="KW-0472">Membrane</keyword>
<feature type="transmembrane region" description="Helical" evidence="11">
    <location>
        <begin position="166"/>
        <end position="183"/>
    </location>
</feature>
<dbReference type="eggNOG" id="KOG4740">
    <property type="taxonomic scope" value="Eukaryota"/>
</dbReference>
<dbReference type="GO" id="GO:0015252">
    <property type="term" value="F:proton channel activity"/>
    <property type="evidence" value="ECO:0007669"/>
    <property type="project" value="InterPro"/>
</dbReference>
<evidence type="ECO:0000256" key="8">
    <source>
        <dbReference type="ARBA" id="ARBA00023065"/>
    </source>
</evidence>
<keyword evidence="3" id="KW-0813">Transport</keyword>
<name>T1JNL2_STRMM</name>
<keyword evidence="5 11" id="KW-0812">Transmembrane</keyword>
<organism evidence="12 13">
    <name type="scientific">Strigamia maritima</name>
    <name type="common">European centipede</name>
    <name type="synonym">Geophilus maritimus</name>
    <dbReference type="NCBI Taxonomy" id="126957"/>
    <lineage>
        <taxon>Eukaryota</taxon>
        <taxon>Metazoa</taxon>
        <taxon>Ecdysozoa</taxon>
        <taxon>Arthropoda</taxon>
        <taxon>Myriapoda</taxon>
        <taxon>Chilopoda</taxon>
        <taxon>Pleurostigmophora</taxon>
        <taxon>Geophilomorpha</taxon>
        <taxon>Linotaeniidae</taxon>
        <taxon>Strigamia</taxon>
    </lineage>
</organism>
<accession>T1JNL2</accession>
<keyword evidence="8" id="KW-0406">Ion transport</keyword>
<evidence type="ECO:0000256" key="11">
    <source>
        <dbReference type="SAM" id="Phobius"/>
    </source>
</evidence>
<feature type="transmembrane region" description="Helical" evidence="11">
    <location>
        <begin position="94"/>
        <end position="113"/>
    </location>
</feature>
<evidence type="ECO:0000256" key="10">
    <source>
        <dbReference type="ARBA" id="ARBA00023303"/>
    </source>
</evidence>
<keyword evidence="10" id="KW-0407">Ion channel</keyword>
<evidence type="ECO:0000256" key="2">
    <source>
        <dbReference type="ARBA" id="ARBA00006513"/>
    </source>
</evidence>
<feature type="transmembrane region" description="Helical" evidence="11">
    <location>
        <begin position="56"/>
        <end position="74"/>
    </location>
</feature>
<dbReference type="HOGENOM" id="CLU_066318_0_0_1"/>
<keyword evidence="13" id="KW-1185">Reference proteome</keyword>
<evidence type="ECO:0000256" key="3">
    <source>
        <dbReference type="ARBA" id="ARBA00022448"/>
    </source>
</evidence>
<proteinExistence type="inferred from homology"/>
<feature type="transmembrane region" description="Helical" evidence="11">
    <location>
        <begin position="125"/>
        <end position="145"/>
    </location>
</feature>
<evidence type="ECO:0000256" key="6">
    <source>
        <dbReference type="ARBA" id="ARBA00022781"/>
    </source>
</evidence>
<dbReference type="EMBL" id="JH431180">
    <property type="status" value="NOT_ANNOTATED_CDS"/>
    <property type="molecule type" value="Genomic_DNA"/>
</dbReference>
<keyword evidence="6" id="KW-0375">Hydrogen ion transport</keyword>